<dbReference type="PANTHER" id="PTHR43800">
    <property type="entry name" value="PEPTIDYL-LYSINE N-ACETYLTRANSFERASE YJAB"/>
    <property type="match status" value="1"/>
</dbReference>
<evidence type="ECO:0000256" key="2">
    <source>
        <dbReference type="ARBA" id="ARBA00023315"/>
    </source>
</evidence>
<dbReference type="PATRIC" id="fig|595434.4.peg.5622"/>
<keyword evidence="2" id="KW-0012">Acyltransferase</keyword>
<dbReference type="RefSeq" id="WP_047816859.1">
    <property type="nucleotide sequence ID" value="NZ_LECT01000046.1"/>
</dbReference>
<dbReference type="GO" id="GO:0016747">
    <property type="term" value="F:acyltransferase activity, transferring groups other than amino-acyl groups"/>
    <property type="evidence" value="ECO:0007669"/>
    <property type="project" value="InterPro"/>
</dbReference>
<dbReference type="PROSITE" id="PS51186">
    <property type="entry name" value="GNAT"/>
    <property type="match status" value="1"/>
</dbReference>
<protein>
    <submittedName>
        <fullName evidence="4">Acetyltransferase</fullName>
    </submittedName>
</protein>
<keyword evidence="5" id="KW-1185">Reference proteome</keyword>
<dbReference type="PANTHER" id="PTHR43800:SF1">
    <property type="entry name" value="PEPTIDYL-LYSINE N-ACETYLTRANSFERASE YJAB"/>
    <property type="match status" value="1"/>
</dbReference>
<keyword evidence="1" id="KW-0808">Transferase</keyword>
<dbReference type="Pfam" id="PF13508">
    <property type="entry name" value="Acetyltransf_7"/>
    <property type="match status" value="1"/>
</dbReference>
<proteinExistence type="predicted"/>
<accession>A0A0J1B667</accession>
<evidence type="ECO:0000256" key="1">
    <source>
        <dbReference type="ARBA" id="ARBA00022679"/>
    </source>
</evidence>
<evidence type="ECO:0000259" key="3">
    <source>
        <dbReference type="PROSITE" id="PS51186"/>
    </source>
</evidence>
<dbReference type="Gene3D" id="3.40.630.30">
    <property type="match status" value="1"/>
</dbReference>
<dbReference type="Proteomes" id="UP000036367">
    <property type="component" value="Unassembled WGS sequence"/>
</dbReference>
<dbReference type="OrthoDB" id="9789605at2"/>
<dbReference type="InterPro" id="IPR016181">
    <property type="entry name" value="Acyl_CoA_acyltransferase"/>
</dbReference>
<evidence type="ECO:0000313" key="4">
    <source>
        <dbReference type="EMBL" id="KLU02093.1"/>
    </source>
</evidence>
<evidence type="ECO:0000313" key="5">
    <source>
        <dbReference type="Proteomes" id="UP000036367"/>
    </source>
</evidence>
<organism evidence="4 5">
    <name type="scientific">Rhodopirellula islandica</name>
    <dbReference type="NCBI Taxonomy" id="595434"/>
    <lineage>
        <taxon>Bacteria</taxon>
        <taxon>Pseudomonadati</taxon>
        <taxon>Planctomycetota</taxon>
        <taxon>Planctomycetia</taxon>
        <taxon>Pirellulales</taxon>
        <taxon>Pirellulaceae</taxon>
        <taxon>Rhodopirellula</taxon>
    </lineage>
</organism>
<dbReference type="InterPro" id="IPR000182">
    <property type="entry name" value="GNAT_dom"/>
</dbReference>
<dbReference type="AlphaFoldDB" id="A0A0J1B667"/>
<gene>
    <name evidence="4" type="ORF">RISK_005919</name>
</gene>
<feature type="domain" description="N-acetyltransferase" evidence="3">
    <location>
        <begin position="3"/>
        <end position="145"/>
    </location>
</feature>
<dbReference type="CDD" id="cd04301">
    <property type="entry name" value="NAT_SF"/>
    <property type="match status" value="1"/>
</dbReference>
<dbReference type="STRING" id="595434.RISK_005919"/>
<name>A0A0J1B667_RHOIS</name>
<dbReference type="SUPFAM" id="SSF55729">
    <property type="entry name" value="Acyl-CoA N-acyltransferases (Nat)"/>
    <property type="match status" value="1"/>
</dbReference>
<reference evidence="4" key="1">
    <citation type="submission" date="2015-05" db="EMBL/GenBank/DDBJ databases">
        <title>Permanent draft genome of Rhodopirellula islandicus K833.</title>
        <authorList>
            <person name="Kizina J."/>
            <person name="Richter M."/>
            <person name="Glockner F.O."/>
            <person name="Harder J."/>
        </authorList>
    </citation>
    <scope>NUCLEOTIDE SEQUENCE [LARGE SCALE GENOMIC DNA]</scope>
    <source>
        <strain evidence="4">K833</strain>
    </source>
</reference>
<comment type="caution">
    <text evidence="4">The sequence shown here is derived from an EMBL/GenBank/DDBJ whole genome shotgun (WGS) entry which is preliminary data.</text>
</comment>
<sequence length="148" mass="16438">MNPVIRNYEPTDLDELLNAWMSASIVAHPFLSPEFLAQERENIATIYLPNAETWVDEVDGAVVGFLALLGNEVGGIFVAPTHQKRGIGRQLMDHAVSLRGDLELEVFVDNSIGRGFYEHYGFVSLEQKPHPPSGHPVLRLRYEAPATA</sequence>
<dbReference type="EMBL" id="LECT01000046">
    <property type="protein sequence ID" value="KLU02093.1"/>
    <property type="molecule type" value="Genomic_DNA"/>
</dbReference>